<name>A0ABQ9W0B4_SAGOE</name>
<organism evidence="3 4">
    <name type="scientific">Saguinus oedipus</name>
    <name type="common">Cotton-top tamarin</name>
    <name type="synonym">Oedipomidas oedipus</name>
    <dbReference type="NCBI Taxonomy" id="9490"/>
    <lineage>
        <taxon>Eukaryota</taxon>
        <taxon>Metazoa</taxon>
        <taxon>Chordata</taxon>
        <taxon>Craniata</taxon>
        <taxon>Vertebrata</taxon>
        <taxon>Euteleostomi</taxon>
        <taxon>Mammalia</taxon>
        <taxon>Eutheria</taxon>
        <taxon>Euarchontoglires</taxon>
        <taxon>Primates</taxon>
        <taxon>Haplorrhini</taxon>
        <taxon>Platyrrhini</taxon>
        <taxon>Cebidae</taxon>
        <taxon>Callitrichinae</taxon>
        <taxon>Saguinus</taxon>
    </lineage>
</organism>
<comment type="caution">
    <text evidence="3">The sequence shown here is derived from an EMBL/GenBank/DDBJ whole genome shotgun (WGS) entry which is preliminary data.</text>
</comment>
<reference evidence="3 4" key="1">
    <citation type="submission" date="2023-05" db="EMBL/GenBank/DDBJ databases">
        <title>B98-5 Cell Line De Novo Hybrid Assembly: An Optical Mapping Approach.</title>
        <authorList>
            <person name="Kananen K."/>
            <person name="Auerbach J.A."/>
            <person name="Kautto E."/>
            <person name="Blachly J.S."/>
        </authorList>
    </citation>
    <scope>NUCLEOTIDE SEQUENCE [LARGE SCALE GENOMIC DNA]</scope>
    <source>
        <strain evidence="3">B95-8</strain>
        <tissue evidence="3">Cell line</tissue>
    </source>
</reference>
<proteinExistence type="predicted"/>
<feature type="non-terminal residue" evidence="3">
    <location>
        <position position="85"/>
    </location>
</feature>
<gene>
    <name evidence="3" type="primary">PKHD1_3</name>
    <name evidence="3" type="ORF">P7K49_008108</name>
</gene>
<dbReference type="InterPro" id="IPR052387">
    <property type="entry name" value="Fibrocystin"/>
</dbReference>
<dbReference type="InterPro" id="IPR055401">
    <property type="entry name" value="CEMIP_beta-hel_dom"/>
</dbReference>
<dbReference type="PANTHER" id="PTHR46769:SF1">
    <property type="entry name" value="FIBROCYSTIN"/>
    <property type="match status" value="1"/>
</dbReference>
<dbReference type="SUPFAM" id="SSF51126">
    <property type="entry name" value="Pectin lyase-like"/>
    <property type="match status" value="1"/>
</dbReference>
<dbReference type="InterPro" id="IPR011050">
    <property type="entry name" value="Pectin_lyase_fold/virulence"/>
</dbReference>
<protein>
    <submittedName>
        <fullName evidence="3">Fibrocystin</fullName>
    </submittedName>
</protein>
<sequence>SFIRGCTVWNSFSRGLSMCRTLGLKVDSNIFYNILGHALLVDWSGHGNIIRNNIIIRVSGAEGLSNPEMLTPSGIYIRSPTNVIE</sequence>
<keyword evidence="1" id="KW-0732">Signal</keyword>
<dbReference type="Pfam" id="PF24606">
    <property type="entry name" value="CEMIP_beta-hel"/>
    <property type="match status" value="1"/>
</dbReference>
<feature type="domain" description="CEMIP beta-helix" evidence="2">
    <location>
        <begin position="2"/>
        <end position="59"/>
    </location>
</feature>
<evidence type="ECO:0000256" key="1">
    <source>
        <dbReference type="ARBA" id="ARBA00022729"/>
    </source>
</evidence>
<evidence type="ECO:0000259" key="2">
    <source>
        <dbReference type="Pfam" id="PF24606"/>
    </source>
</evidence>
<dbReference type="InterPro" id="IPR012334">
    <property type="entry name" value="Pectin_lyas_fold"/>
</dbReference>
<evidence type="ECO:0000313" key="3">
    <source>
        <dbReference type="EMBL" id="KAK2113842.1"/>
    </source>
</evidence>
<dbReference type="Gene3D" id="2.160.20.10">
    <property type="entry name" value="Single-stranded right-handed beta-helix, Pectin lyase-like"/>
    <property type="match status" value="1"/>
</dbReference>
<evidence type="ECO:0000313" key="4">
    <source>
        <dbReference type="Proteomes" id="UP001266305"/>
    </source>
</evidence>
<accession>A0ABQ9W0B4</accession>
<dbReference type="EMBL" id="JASSZA010000004">
    <property type="protein sequence ID" value="KAK2113842.1"/>
    <property type="molecule type" value="Genomic_DNA"/>
</dbReference>
<dbReference type="PANTHER" id="PTHR46769">
    <property type="entry name" value="POLYCYSTIC KIDNEY AND HEPATIC DISEASE 1 (AUTOSOMAL RECESSIVE)-LIKE 1"/>
    <property type="match status" value="1"/>
</dbReference>
<keyword evidence="4" id="KW-1185">Reference proteome</keyword>
<dbReference type="Proteomes" id="UP001266305">
    <property type="component" value="Unassembled WGS sequence"/>
</dbReference>
<feature type="non-terminal residue" evidence="3">
    <location>
        <position position="1"/>
    </location>
</feature>